<dbReference type="EMBL" id="LGUA01000288">
    <property type="protein sequence ID" value="OAX82559.1"/>
    <property type="molecule type" value="Genomic_DNA"/>
</dbReference>
<dbReference type="Proteomes" id="UP000091918">
    <property type="component" value="Unassembled WGS sequence"/>
</dbReference>
<keyword evidence="1" id="KW-0732">Signal</keyword>
<evidence type="ECO:0000313" key="4">
    <source>
        <dbReference type="Proteomes" id="UP000091918"/>
    </source>
</evidence>
<name>A0A1B7P0K6_9EURO</name>
<comment type="caution">
    <text evidence="3">The sequence shown here is derived from an EMBL/GenBank/DDBJ whole genome shotgun (WGS) entry which is preliminary data.</text>
</comment>
<dbReference type="AlphaFoldDB" id="A0A1B7P0K6"/>
<organism evidence="3 4">
    <name type="scientific">Emergomyces africanus</name>
    <dbReference type="NCBI Taxonomy" id="1955775"/>
    <lineage>
        <taxon>Eukaryota</taxon>
        <taxon>Fungi</taxon>
        <taxon>Dikarya</taxon>
        <taxon>Ascomycota</taxon>
        <taxon>Pezizomycotina</taxon>
        <taxon>Eurotiomycetes</taxon>
        <taxon>Eurotiomycetidae</taxon>
        <taxon>Onygenales</taxon>
        <taxon>Ajellomycetaceae</taxon>
        <taxon>Emergomyces</taxon>
    </lineage>
</organism>
<feature type="signal peptide" evidence="1">
    <location>
        <begin position="1"/>
        <end position="18"/>
    </location>
</feature>
<evidence type="ECO:0000313" key="3">
    <source>
        <dbReference type="EMBL" id="OAX82562.1"/>
    </source>
</evidence>
<sequence>MKLQISIAVVLPAVMVIGGVVRRDVRSVSNIISSLMMSPDNGILHLGDDGILRSFAENGTVIDYARLTVSQLMTVADWSSGEQRSHLQAIWANVNSFEVEDDQIWSPPVNLLPVTMREPPPDSPAPQNELDLRMIPPLLCQDIQCRNHMACRRRGCERCFIQDAIAKGFCI</sequence>
<dbReference type="EMBL" id="LGUA01000288">
    <property type="protein sequence ID" value="OAX82562.1"/>
    <property type="molecule type" value="Genomic_DNA"/>
</dbReference>
<reference evidence="3 4" key="1">
    <citation type="submission" date="2015-07" db="EMBL/GenBank/DDBJ databases">
        <title>Emmonsia species relationships and genome sequence.</title>
        <authorList>
            <person name="Cuomo C.A."/>
            <person name="Schwartz I.S."/>
            <person name="Kenyon C."/>
            <person name="de Hoog G.S."/>
            <person name="Govender N.P."/>
            <person name="Botha A."/>
            <person name="Moreno L."/>
            <person name="de Vries M."/>
            <person name="Munoz J.F."/>
            <person name="Stielow J.B."/>
        </authorList>
    </citation>
    <scope>NUCLEOTIDE SEQUENCE [LARGE SCALE GENOMIC DNA]</scope>
    <source>
        <strain evidence="3 4">CBS 136260</strain>
    </source>
</reference>
<protein>
    <submittedName>
        <fullName evidence="3">Uncharacterized protein</fullName>
    </submittedName>
</protein>
<dbReference type="STRING" id="1658172.A0A1B7P0K6"/>
<evidence type="ECO:0000256" key="1">
    <source>
        <dbReference type="SAM" id="SignalP"/>
    </source>
</evidence>
<feature type="chain" id="PRO_5008882278" evidence="1">
    <location>
        <begin position="19"/>
        <end position="171"/>
    </location>
</feature>
<keyword evidence="4" id="KW-1185">Reference proteome</keyword>
<dbReference type="OrthoDB" id="4188750at2759"/>
<evidence type="ECO:0000313" key="2">
    <source>
        <dbReference type="EMBL" id="OAX82559.1"/>
    </source>
</evidence>
<proteinExistence type="predicted"/>
<accession>A0A1B7P0K6</accession>
<gene>
    <name evidence="2" type="ORF">ACJ72_03088</name>
    <name evidence="3" type="ORF">ACJ72_03091</name>
</gene>